<comment type="caution">
    <text evidence="2">The sequence shown here is derived from an EMBL/GenBank/DDBJ whole genome shotgun (WGS) entry which is preliminary data.</text>
</comment>
<protein>
    <submittedName>
        <fullName evidence="2">Uncharacterized protein</fullName>
    </submittedName>
</protein>
<reference evidence="2 3" key="1">
    <citation type="submission" date="2018-02" db="EMBL/GenBank/DDBJ databases">
        <title>Comparative genomes isolates from brazilian mangrove.</title>
        <authorList>
            <person name="Araujo J.E."/>
            <person name="Taketani R.G."/>
            <person name="Silva M.C.P."/>
            <person name="Loureco M.V."/>
            <person name="Andreote F.D."/>
        </authorList>
    </citation>
    <scope>NUCLEOTIDE SEQUENCE [LARGE SCALE GENOMIC DNA]</scope>
    <source>
        <strain evidence="2 3">Nap-Phe MGV</strain>
    </source>
</reference>
<evidence type="ECO:0000256" key="1">
    <source>
        <dbReference type="SAM" id="SignalP"/>
    </source>
</evidence>
<dbReference type="Proteomes" id="UP000237819">
    <property type="component" value="Unassembled WGS sequence"/>
</dbReference>
<dbReference type="Gene3D" id="2.130.10.10">
    <property type="entry name" value="YVTN repeat-like/Quinoprotein amine dehydrogenase"/>
    <property type="match status" value="1"/>
</dbReference>
<name>A0A2S8GQE4_9BACT</name>
<evidence type="ECO:0000313" key="2">
    <source>
        <dbReference type="EMBL" id="PQO46650.1"/>
    </source>
</evidence>
<dbReference type="EMBL" id="PUHZ01000008">
    <property type="protein sequence ID" value="PQO46650.1"/>
    <property type="molecule type" value="Genomic_DNA"/>
</dbReference>
<dbReference type="SUPFAM" id="SSF75011">
    <property type="entry name" value="3-carboxy-cis,cis-mucoante lactonizing enzyme"/>
    <property type="match status" value="1"/>
</dbReference>
<sequence>MGASSLRRFLSPAIAISLFFSLASVGHADVAAAPPTAETLAEQAAAYAERTAPARIVFSRKLDLFDSDLVDWDLSADGTRLIAGEARQRLAMWDVSGEPRSIWTHKSSQLVQRDSIIKISHDGSQVLIASPQGEVVILDGASGKTLYTHRALTRPVKDAGFSTDGKRIYAVDDVGNSFVTSPTSDGEVDVAVGVEPNAKPTNVRLSVAGDRFWWKSMDVGKELKQWFAFDRRVVGPIQLRFPQHEIVVAGPKQWFVGYRGEYAIVTPTLEGGLLQVHAKYAEVIDSPMEAYFTSDGSYVWLRARLVLHVCEGKVGRRMGKIALPVELATSEFRCYPDANLICKSIPQGLELWKVEGEPAPSHETAIFAISKLLDEQRFDVIELVAKKWDGIADNFGNREHETPTSFLMQMMQAHQLPNETEAERNARYEKWIEENPENCQFMRILMGRIYLAAGYRARGGGFANTVTEQGWKDFYQNMAKMWKVIEPVYDQEEVLAEAYVSAVIAGKNLQWERAAVNEYLRKAFAKSPNYHRTFAEEAVARLPRWGGAPGDTGEFAEKLANKIGGDDGDIMYAQIGRHLINFVKFENLPTEVGFSQERMVRGMMLLSERQSDTYLWNQTLLLAARIEDEEAIESICQLLSDAKLQPSPEVWFGKYEQVDQLYAKSLGLTPEERSTLEGEWKRLRDMAMFRITVDREVRRQGALKMRQAKEKADAPME</sequence>
<keyword evidence="1" id="KW-0732">Signal</keyword>
<gene>
    <name evidence="2" type="ORF">C5Y93_07395</name>
</gene>
<dbReference type="InterPro" id="IPR015943">
    <property type="entry name" value="WD40/YVTN_repeat-like_dom_sf"/>
</dbReference>
<feature type="signal peptide" evidence="1">
    <location>
        <begin position="1"/>
        <end position="28"/>
    </location>
</feature>
<proteinExistence type="predicted"/>
<organism evidence="2 3">
    <name type="scientific">Blastopirellula marina</name>
    <dbReference type="NCBI Taxonomy" id="124"/>
    <lineage>
        <taxon>Bacteria</taxon>
        <taxon>Pseudomonadati</taxon>
        <taxon>Planctomycetota</taxon>
        <taxon>Planctomycetia</taxon>
        <taxon>Pirellulales</taxon>
        <taxon>Pirellulaceae</taxon>
        <taxon>Blastopirellula</taxon>
    </lineage>
</organism>
<dbReference type="RefSeq" id="WP_105334777.1">
    <property type="nucleotide sequence ID" value="NZ_PUHZ01000008.1"/>
</dbReference>
<dbReference type="OrthoDB" id="234275at2"/>
<accession>A0A2S8GQE4</accession>
<dbReference type="AlphaFoldDB" id="A0A2S8GQE4"/>
<evidence type="ECO:0000313" key="3">
    <source>
        <dbReference type="Proteomes" id="UP000237819"/>
    </source>
</evidence>
<feature type="chain" id="PRO_5015748779" evidence="1">
    <location>
        <begin position="29"/>
        <end position="717"/>
    </location>
</feature>